<proteinExistence type="predicted"/>
<dbReference type="InterPro" id="IPR038460">
    <property type="entry name" value="AcetylCoA_hyd_C_sf"/>
</dbReference>
<dbReference type="Gene3D" id="3.40.1080.10">
    <property type="entry name" value="Glutaconate Coenzyme A-transferase"/>
    <property type="match status" value="1"/>
</dbReference>
<dbReference type="Gene3D" id="3.40.1080.20">
    <property type="entry name" value="Acetyl-CoA hydrolase/transferase C-terminal domain"/>
    <property type="match status" value="1"/>
</dbReference>
<dbReference type="InterPro" id="IPR046433">
    <property type="entry name" value="ActCoA_hydro"/>
</dbReference>
<dbReference type="GO" id="GO:0008775">
    <property type="term" value="F:acetate CoA-transferase activity"/>
    <property type="evidence" value="ECO:0007669"/>
    <property type="project" value="InterPro"/>
</dbReference>
<dbReference type="EMBL" id="WVTD01000030">
    <property type="protein sequence ID" value="MYM00153.1"/>
    <property type="molecule type" value="Genomic_DNA"/>
</dbReference>
<feature type="domain" description="Acetyl-CoA hydrolase/transferase C-terminal" evidence="1">
    <location>
        <begin position="255"/>
        <end position="407"/>
    </location>
</feature>
<evidence type="ECO:0000259" key="1">
    <source>
        <dbReference type="Pfam" id="PF13336"/>
    </source>
</evidence>
<dbReference type="Proteomes" id="UP000465810">
    <property type="component" value="Unassembled WGS sequence"/>
</dbReference>
<dbReference type="GO" id="GO:0006083">
    <property type="term" value="P:acetate metabolic process"/>
    <property type="evidence" value="ECO:0007669"/>
    <property type="project" value="InterPro"/>
</dbReference>
<dbReference type="InterPro" id="IPR026888">
    <property type="entry name" value="AcetylCoA_hyd_C"/>
</dbReference>
<dbReference type="RefSeq" id="WP_160987421.1">
    <property type="nucleotide sequence ID" value="NZ_WVTD01000030.1"/>
</dbReference>
<reference evidence="2 3" key="1">
    <citation type="submission" date="2019-12" db="EMBL/GenBank/DDBJ databases">
        <authorList>
            <person name="Feng G."/>
            <person name="Zhu H."/>
        </authorList>
    </citation>
    <scope>NUCLEOTIDE SEQUENCE [LARGE SCALE GENOMIC DNA]</scope>
    <source>
        <strain evidence="2 3">FGD1</strain>
    </source>
</reference>
<dbReference type="PANTHER" id="PTHR21432:SF20">
    <property type="entry name" value="ACETYL-COA HYDROLASE"/>
    <property type="match status" value="1"/>
</dbReference>
<protein>
    <recommendedName>
        <fullName evidence="1">Acetyl-CoA hydrolase/transferase C-terminal domain-containing protein</fullName>
    </recommendedName>
</protein>
<dbReference type="Gene3D" id="3.30.750.70">
    <property type="entry name" value="4-hydroxybutyrate coenzyme like domains"/>
    <property type="match status" value="1"/>
</dbReference>
<dbReference type="Pfam" id="PF13336">
    <property type="entry name" value="AcetylCoA_hyd_C"/>
    <property type="match status" value="1"/>
</dbReference>
<name>A0A7X4GK62_9SPHN</name>
<sequence>MSLEAILDTIRPGDTVFVAGSTGEPTALLDAWGQDPERTRGLQIVTSAVPGINALDLGAWHPSCQVTGLFMQPAFRSLHEARRYHWLPLSYGGFTKHLRECSTPPDTCVVQVSPPGPDGRHSLGFAAEFMPVVLGRARRILAVVNHAVPYIARSPKIDKTAFDAICEVETSLPAYDTGELDEVSVTIARAIAGHVKDGSAVQVGIGKVPAALLAALAGHRRLRMQSGMLGEGFRVLVEAGAVEEGWAHQGCVMVGSRSLYDWAADQDCFEIAGCEHTHDPARLASTADLVAVNSALAVDLFGQCNLELAGSRAVSGAGGAPDFARAAKLSPGGLSIVALPATAKGGSVSRLVVALPSPGLSSLPRTDVDMIVTEYGVADLRGLDVAERGARIAAIAAPQFRDQLQREWWALHAAM</sequence>
<keyword evidence="3" id="KW-1185">Reference proteome</keyword>
<dbReference type="SUPFAM" id="SSF100950">
    <property type="entry name" value="NagB/RpiA/CoA transferase-like"/>
    <property type="match status" value="2"/>
</dbReference>
<evidence type="ECO:0000313" key="3">
    <source>
        <dbReference type="Proteomes" id="UP000465810"/>
    </source>
</evidence>
<dbReference type="InterPro" id="IPR037171">
    <property type="entry name" value="NagB/RpiA_transferase-like"/>
</dbReference>
<comment type="caution">
    <text evidence="2">The sequence shown here is derived from an EMBL/GenBank/DDBJ whole genome shotgun (WGS) entry which is preliminary data.</text>
</comment>
<dbReference type="PANTHER" id="PTHR21432">
    <property type="entry name" value="ACETYL-COA HYDROLASE-RELATED"/>
    <property type="match status" value="1"/>
</dbReference>
<evidence type="ECO:0000313" key="2">
    <source>
        <dbReference type="EMBL" id="MYM00153.1"/>
    </source>
</evidence>
<dbReference type="AlphaFoldDB" id="A0A7X4GK62"/>
<accession>A0A7X4GK62</accession>
<organism evidence="2 3">
    <name type="scientific">Novosphingobium silvae</name>
    <dbReference type="NCBI Taxonomy" id="2692619"/>
    <lineage>
        <taxon>Bacteria</taxon>
        <taxon>Pseudomonadati</taxon>
        <taxon>Pseudomonadota</taxon>
        <taxon>Alphaproteobacteria</taxon>
        <taxon>Sphingomonadales</taxon>
        <taxon>Sphingomonadaceae</taxon>
        <taxon>Novosphingobium</taxon>
    </lineage>
</organism>
<gene>
    <name evidence="2" type="ORF">GR702_20585</name>
</gene>